<dbReference type="GO" id="GO:0016020">
    <property type="term" value="C:membrane"/>
    <property type="evidence" value="ECO:0007669"/>
    <property type="project" value="TreeGrafter"/>
</dbReference>
<protein>
    <recommendedName>
        <fullName evidence="3">AB hydrolase-1 domain-containing protein</fullName>
    </recommendedName>
</protein>
<evidence type="ECO:0000313" key="5">
    <source>
        <dbReference type="Proteomes" id="UP000708208"/>
    </source>
</evidence>
<name>A0A8J2K9E7_9HEXA</name>
<reference evidence="4" key="1">
    <citation type="submission" date="2021-06" db="EMBL/GenBank/DDBJ databases">
        <authorList>
            <person name="Hodson N. C."/>
            <person name="Mongue J. A."/>
            <person name="Jaron S. K."/>
        </authorList>
    </citation>
    <scope>NUCLEOTIDE SEQUENCE</scope>
</reference>
<accession>A0A8J2K9E7</accession>
<dbReference type="AlphaFoldDB" id="A0A8J2K9E7"/>
<dbReference type="Pfam" id="PF00561">
    <property type="entry name" value="Abhydrolase_1"/>
    <property type="match status" value="1"/>
</dbReference>
<dbReference type="PANTHER" id="PTHR43798">
    <property type="entry name" value="MONOACYLGLYCEROL LIPASE"/>
    <property type="match status" value="1"/>
</dbReference>
<keyword evidence="2" id="KW-0378">Hydrolase</keyword>
<proteinExistence type="inferred from homology"/>
<sequence length="442" mass="49710">MFVFNELSHSSDLVPVQSPTTPVLGTILVWIPCFEVEIVLKIYTQLLVIIFTGFNVLINIDNGLITNEPADVTLPCKGEELSVVVEFIAFLIKMMTQRFQLLRLLRQSQSAQPFSRLISSKVITDRYTVKEVGIPTNNSYIAGKLWQGVGETDTKELPIVCIHGWLDNANTFDPLLSLIMKPGRTCYAFDLPGHGKSPLSSRGYFDGFAEFLMAINRVMTEFKWNKIVLIGHSMGSVLSFSFSGIFPEFVAGYVGLDIVRSVPRNHIDSIRRLAYGITKIEKKLAEQAGPPTYSYDEILQRTYNGRKESVNLEGCKILLERGAIALPNNKYRFSHDIRVTVPASIPIPETVSEEMAKNLKCPVCIIKGDPGEYYEPKENFDSFIDFMRQNVSDFEFHYAPGTHHFHLNDPQPVAPIITQFLDLKVNSKTATDSRNASSKLSR</sequence>
<dbReference type="OrthoDB" id="190201at2759"/>
<keyword evidence="5" id="KW-1185">Reference proteome</keyword>
<comment type="similarity">
    <text evidence="1">Belongs to the AB hydrolase superfamily.</text>
</comment>
<gene>
    <name evidence="4" type="ORF">AFUS01_LOCUS23415</name>
</gene>
<dbReference type="GO" id="GO:0016787">
    <property type="term" value="F:hydrolase activity"/>
    <property type="evidence" value="ECO:0007669"/>
    <property type="project" value="UniProtKB-KW"/>
</dbReference>
<evidence type="ECO:0000256" key="2">
    <source>
        <dbReference type="ARBA" id="ARBA00022801"/>
    </source>
</evidence>
<dbReference type="EMBL" id="CAJVCH010281885">
    <property type="protein sequence ID" value="CAG7784748.1"/>
    <property type="molecule type" value="Genomic_DNA"/>
</dbReference>
<comment type="caution">
    <text evidence="4">The sequence shown here is derived from an EMBL/GenBank/DDBJ whole genome shotgun (WGS) entry which is preliminary data.</text>
</comment>
<dbReference type="Proteomes" id="UP000708208">
    <property type="component" value="Unassembled WGS sequence"/>
</dbReference>
<dbReference type="InterPro" id="IPR000073">
    <property type="entry name" value="AB_hydrolase_1"/>
</dbReference>
<feature type="domain" description="AB hydrolase-1" evidence="3">
    <location>
        <begin position="158"/>
        <end position="258"/>
    </location>
</feature>
<evidence type="ECO:0000256" key="1">
    <source>
        <dbReference type="ARBA" id="ARBA00008645"/>
    </source>
</evidence>
<organism evidence="4 5">
    <name type="scientific">Allacma fusca</name>
    <dbReference type="NCBI Taxonomy" id="39272"/>
    <lineage>
        <taxon>Eukaryota</taxon>
        <taxon>Metazoa</taxon>
        <taxon>Ecdysozoa</taxon>
        <taxon>Arthropoda</taxon>
        <taxon>Hexapoda</taxon>
        <taxon>Collembola</taxon>
        <taxon>Symphypleona</taxon>
        <taxon>Sminthuridae</taxon>
        <taxon>Allacma</taxon>
    </lineage>
</organism>
<dbReference type="PANTHER" id="PTHR43798:SF14">
    <property type="entry name" value="SERINE HYDROLASE-LIKE PROTEIN DDB_G0286239"/>
    <property type="match status" value="1"/>
</dbReference>
<evidence type="ECO:0000313" key="4">
    <source>
        <dbReference type="EMBL" id="CAG7784748.1"/>
    </source>
</evidence>
<evidence type="ECO:0000259" key="3">
    <source>
        <dbReference type="Pfam" id="PF00561"/>
    </source>
</evidence>
<dbReference type="InterPro" id="IPR050266">
    <property type="entry name" value="AB_hydrolase_sf"/>
</dbReference>